<dbReference type="InterPro" id="IPR029058">
    <property type="entry name" value="AB_hydrolase_fold"/>
</dbReference>
<feature type="domain" description="AB hydrolase-1" evidence="1">
    <location>
        <begin position="47"/>
        <end position="85"/>
    </location>
</feature>
<reference evidence="2" key="1">
    <citation type="submission" date="2020-11" db="EMBL/GenBank/DDBJ databases">
        <title>Intraspecies plasmid and genomic variation of Mycobacterium kubicae revealed by the complete genome sequences of two clinical isolates.</title>
        <authorList>
            <person name="Hendrix J.R."/>
            <person name="Epperson L.E."/>
            <person name="Honda J.R."/>
            <person name="Strong M."/>
        </authorList>
    </citation>
    <scope>NUCLEOTIDE SEQUENCE</scope>
    <source>
        <strain evidence="2">JCM 13573</strain>
    </source>
</reference>
<dbReference type="GO" id="GO:0016787">
    <property type="term" value="F:hydrolase activity"/>
    <property type="evidence" value="ECO:0007669"/>
    <property type="project" value="UniProtKB-KW"/>
</dbReference>
<dbReference type="PANTHER" id="PTHR43798">
    <property type="entry name" value="MONOACYLGLYCEROL LIPASE"/>
    <property type="match status" value="1"/>
</dbReference>
<dbReference type="InterPro" id="IPR000073">
    <property type="entry name" value="AB_hydrolase_1"/>
</dbReference>
<sequence length="94" mass="10145">MRYIAGISGARGWVLIEIAALQANFKSAATASGRINYVDVGHGRTAVFVHGLITNSLLWRHVISDVAHDQRRCVAADLPGHGRTPLQTSTPMSH</sequence>
<name>A0AAX1JCA5_9MYCO</name>
<evidence type="ECO:0000259" key="1">
    <source>
        <dbReference type="Pfam" id="PF00561"/>
    </source>
</evidence>
<keyword evidence="2" id="KW-0378">Hydrolase</keyword>
<dbReference type="Proteomes" id="UP000663583">
    <property type="component" value="Chromosome"/>
</dbReference>
<dbReference type="RefSeq" id="WP_139823181.1">
    <property type="nucleotide sequence ID" value="NZ_BLKU01000005.1"/>
</dbReference>
<dbReference type="AlphaFoldDB" id="A0AAX1JCA5"/>
<organism evidence="2 3">
    <name type="scientific">Mycobacterium kubicae</name>
    <dbReference type="NCBI Taxonomy" id="120959"/>
    <lineage>
        <taxon>Bacteria</taxon>
        <taxon>Bacillati</taxon>
        <taxon>Actinomycetota</taxon>
        <taxon>Actinomycetes</taxon>
        <taxon>Mycobacteriales</taxon>
        <taxon>Mycobacteriaceae</taxon>
        <taxon>Mycobacterium</taxon>
        <taxon>Mycobacterium simiae complex</taxon>
    </lineage>
</organism>
<evidence type="ECO:0000313" key="2">
    <source>
        <dbReference type="EMBL" id="QPI38055.1"/>
    </source>
</evidence>
<dbReference type="InterPro" id="IPR050266">
    <property type="entry name" value="AB_hydrolase_sf"/>
</dbReference>
<dbReference type="SUPFAM" id="SSF53474">
    <property type="entry name" value="alpha/beta-Hydrolases"/>
    <property type="match status" value="1"/>
</dbReference>
<protein>
    <submittedName>
        <fullName evidence="2">Alpha/beta fold hydrolase</fullName>
    </submittedName>
</protein>
<dbReference type="EMBL" id="CP065047">
    <property type="protein sequence ID" value="QPI38055.1"/>
    <property type="molecule type" value="Genomic_DNA"/>
</dbReference>
<dbReference type="Gene3D" id="3.40.50.1820">
    <property type="entry name" value="alpha/beta hydrolase"/>
    <property type="match status" value="1"/>
</dbReference>
<proteinExistence type="predicted"/>
<dbReference type="KEGG" id="mku:I2456_00185"/>
<accession>A0AAX1JCA5</accession>
<evidence type="ECO:0000313" key="3">
    <source>
        <dbReference type="Proteomes" id="UP000663583"/>
    </source>
</evidence>
<gene>
    <name evidence="2" type="ORF">I2456_00185</name>
</gene>
<dbReference type="Pfam" id="PF00561">
    <property type="entry name" value="Abhydrolase_1"/>
    <property type="match status" value="1"/>
</dbReference>